<sequence>MSRITAEVCGGCAFFEEIDAPIPMAMDVATSKPVAPGRRGCSACNVAWADTPCVTGEFEPKSEPELPVRES</sequence>
<evidence type="ECO:0000313" key="1">
    <source>
        <dbReference type="EMBL" id="KKR85951.1"/>
    </source>
</evidence>
<protein>
    <submittedName>
        <fullName evidence="1">Uncharacterized protein</fullName>
    </submittedName>
</protein>
<name>A0A0G0UEW8_9BACT</name>
<proteinExistence type="predicted"/>
<comment type="caution">
    <text evidence="1">The sequence shown here is derived from an EMBL/GenBank/DDBJ whole genome shotgun (WGS) entry which is preliminary data.</text>
</comment>
<dbReference type="EMBL" id="LCAE01000026">
    <property type="protein sequence ID" value="KKR85951.1"/>
    <property type="molecule type" value="Genomic_DNA"/>
</dbReference>
<dbReference type="AlphaFoldDB" id="A0A0G0UEW8"/>
<dbReference type="Proteomes" id="UP000033858">
    <property type="component" value="Unassembled WGS sequence"/>
</dbReference>
<organism evidence="1 2">
    <name type="scientific">Candidatus Woesebacteria bacterium GW2011_GWB1_41_10</name>
    <dbReference type="NCBI Taxonomy" id="1618577"/>
    <lineage>
        <taxon>Bacteria</taxon>
        <taxon>Candidatus Woeseibacteriota</taxon>
    </lineage>
</organism>
<reference evidence="1 2" key="1">
    <citation type="journal article" date="2015" name="Nature">
        <title>rRNA introns, odd ribosomes, and small enigmatic genomes across a large radiation of phyla.</title>
        <authorList>
            <person name="Brown C.T."/>
            <person name="Hug L.A."/>
            <person name="Thomas B.C."/>
            <person name="Sharon I."/>
            <person name="Castelle C.J."/>
            <person name="Singh A."/>
            <person name="Wilkins M.J."/>
            <person name="Williams K.H."/>
            <person name="Banfield J.F."/>
        </authorList>
    </citation>
    <scope>NUCLEOTIDE SEQUENCE [LARGE SCALE GENOMIC DNA]</scope>
</reference>
<accession>A0A0G0UEW8</accession>
<gene>
    <name evidence="1" type="ORF">UU32_C0026G0015</name>
</gene>
<evidence type="ECO:0000313" key="2">
    <source>
        <dbReference type="Proteomes" id="UP000033858"/>
    </source>
</evidence>